<evidence type="ECO:0000256" key="2">
    <source>
        <dbReference type="ARBA" id="ARBA00022801"/>
    </source>
</evidence>
<protein>
    <submittedName>
        <fullName evidence="8">GTPase, G3E family</fullName>
    </submittedName>
</protein>
<dbReference type="CDD" id="cd03112">
    <property type="entry name" value="CobW-like"/>
    <property type="match status" value="1"/>
</dbReference>
<feature type="domain" description="CobW C-terminal" evidence="7">
    <location>
        <begin position="249"/>
        <end position="343"/>
    </location>
</feature>
<dbReference type="InterPro" id="IPR027417">
    <property type="entry name" value="P-loop_NTPase"/>
</dbReference>
<gene>
    <name evidence="8" type="ORF">SAMN04488068_2153</name>
</gene>
<dbReference type="InterPro" id="IPR003495">
    <property type="entry name" value="CobW/HypB/UreG_nucleotide-bd"/>
</dbReference>
<name>A0A1M5PBX7_9GAMM</name>
<dbReference type="Pfam" id="PF02492">
    <property type="entry name" value="cobW"/>
    <property type="match status" value="1"/>
</dbReference>
<proteinExistence type="inferred from homology"/>
<dbReference type="AlphaFoldDB" id="A0A1M5PBX7"/>
<dbReference type="Gene3D" id="3.40.50.300">
    <property type="entry name" value="P-loop containing nucleotide triphosphate hydrolases"/>
    <property type="match status" value="1"/>
</dbReference>
<dbReference type="Pfam" id="PF07683">
    <property type="entry name" value="CobW_C"/>
    <property type="match status" value="1"/>
</dbReference>
<evidence type="ECO:0000256" key="4">
    <source>
        <dbReference type="ARBA" id="ARBA00034320"/>
    </source>
</evidence>
<dbReference type="Proteomes" id="UP000199758">
    <property type="component" value="Unassembled WGS sequence"/>
</dbReference>
<dbReference type="InterPro" id="IPR036627">
    <property type="entry name" value="CobW-likC_sf"/>
</dbReference>
<dbReference type="PANTHER" id="PTHR13748">
    <property type="entry name" value="COBW-RELATED"/>
    <property type="match status" value="1"/>
</dbReference>
<sequence>MNPPDRIPVCLLTGFLGAGKTTLLNSLLKQPAMIGTGVIINEYGSVGIDHHLVESAPEDTALIADGCICCTARGEIAEALLSLSQRMQERAQTALQRVIIETTGLAEPWPILMQILRTPELAERFTFDSVVTLVDALNGGDTLAAHDIAVQQITAADRLLITKTDLVSAADVDALQAQLTAMNPDAEVSALTPGSAQPSLLFTGGRHDPSSPQFRPGALLAQADTLRFVPASAHSLRPAGSPPPREQDIQTFSLILDQPMLPGRFYGWLEFLRTLCGPTLLRVKGIVNIDGRPGPTVIHGVQKAFHMPTELPAWPDDDHRTRLVFITRGYGQEIVTDTLTHLRACAAGSP</sequence>
<evidence type="ECO:0000256" key="1">
    <source>
        <dbReference type="ARBA" id="ARBA00022741"/>
    </source>
</evidence>
<evidence type="ECO:0000313" key="9">
    <source>
        <dbReference type="Proteomes" id="UP000199758"/>
    </source>
</evidence>
<reference evidence="8 9" key="1">
    <citation type="submission" date="2016-11" db="EMBL/GenBank/DDBJ databases">
        <authorList>
            <person name="Jaros S."/>
            <person name="Januszkiewicz K."/>
            <person name="Wedrychowicz H."/>
        </authorList>
    </citation>
    <scope>NUCLEOTIDE SEQUENCE [LARGE SCALE GENOMIC DNA]</scope>
    <source>
        <strain evidence="8 9">CGMCC 1.7049</strain>
    </source>
</reference>
<dbReference type="STRING" id="490188.SAMN04488068_2153"/>
<organism evidence="8 9">
    <name type="scientific">Hydrocarboniphaga daqingensis</name>
    <dbReference type="NCBI Taxonomy" id="490188"/>
    <lineage>
        <taxon>Bacteria</taxon>
        <taxon>Pseudomonadati</taxon>
        <taxon>Pseudomonadota</taxon>
        <taxon>Gammaproteobacteria</taxon>
        <taxon>Nevskiales</taxon>
        <taxon>Nevskiaceae</taxon>
        <taxon>Hydrocarboniphaga</taxon>
    </lineage>
</organism>
<dbReference type="PANTHER" id="PTHR13748:SF62">
    <property type="entry name" value="COBW DOMAIN-CONTAINING PROTEIN"/>
    <property type="match status" value="1"/>
</dbReference>
<dbReference type="InterPro" id="IPR011629">
    <property type="entry name" value="CobW-like_C"/>
</dbReference>
<dbReference type="RefSeq" id="WP_072897330.1">
    <property type="nucleotide sequence ID" value="NZ_FQWZ01000004.1"/>
</dbReference>
<dbReference type="SMART" id="SM00833">
    <property type="entry name" value="CobW_C"/>
    <property type="match status" value="1"/>
</dbReference>
<dbReference type="GO" id="GO:0016787">
    <property type="term" value="F:hydrolase activity"/>
    <property type="evidence" value="ECO:0007669"/>
    <property type="project" value="UniProtKB-KW"/>
</dbReference>
<comment type="catalytic activity">
    <reaction evidence="6">
        <text>GTP + H2O = GDP + phosphate + H(+)</text>
        <dbReference type="Rhea" id="RHEA:19669"/>
        <dbReference type="ChEBI" id="CHEBI:15377"/>
        <dbReference type="ChEBI" id="CHEBI:15378"/>
        <dbReference type="ChEBI" id="CHEBI:37565"/>
        <dbReference type="ChEBI" id="CHEBI:43474"/>
        <dbReference type="ChEBI" id="CHEBI:58189"/>
    </reaction>
    <physiologicalReaction direction="left-to-right" evidence="6">
        <dbReference type="Rhea" id="RHEA:19670"/>
    </physiologicalReaction>
</comment>
<evidence type="ECO:0000313" key="8">
    <source>
        <dbReference type="EMBL" id="SHG99344.1"/>
    </source>
</evidence>
<evidence type="ECO:0000256" key="6">
    <source>
        <dbReference type="ARBA" id="ARBA00049117"/>
    </source>
</evidence>
<dbReference type="SUPFAM" id="SSF90002">
    <property type="entry name" value="Hypothetical protein YjiA, C-terminal domain"/>
    <property type="match status" value="1"/>
</dbReference>
<dbReference type="EMBL" id="FQWZ01000004">
    <property type="protein sequence ID" value="SHG99344.1"/>
    <property type="molecule type" value="Genomic_DNA"/>
</dbReference>
<dbReference type="InterPro" id="IPR051316">
    <property type="entry name" value="Zinc-reg_GTPase_activator"/>
</dbReference>
<evidence type="ECO:0000256" key="5">
    <source>
        <dbReference type="ARBA" id="ARBA00045658"/>
    </source>
</evidence>
<keyword evidence="2" id="KW-0378">Hydrolase</keyword>
<dbReference type="GO" id="GO:0005737">
    <property type="term" value="C:cytoplasm"/>
    <property type="evidence" value="ECO:0007669"/>
    <property type="project" value="TreeGrafter"/>
</dbReference>
<dbReference type="Gene3D" id="3.30.1220.10">
    <property type="entry name" value="CobW-like, C-terminal domain"/>
    <property type="match status" value="1"/>
</dbReference>
<keyword evidence="1" id="KW-0547">Nucleotide-binding</keyword>
<evidence type="ECO:0000256" key="3">
    <source>
        <dbReference type="ARBA" id="ARBA00023186"/>
    </source>
</evidence>
<dbReference type="SUPFAM" id="SSF52540">
    <property type="entry name" value="P-loop containing nucleoside triphosphate hydrolases"/>
    <property type="match status" value="1"/>
</dbReference>
<accession>A0A1M5PBX7</accession>
<keyword evidence="3" id="KW-0143">Chaperone</keyword>
<comment type="similarity">
    <text evidence="4">Belongs to the SIMIBI class G3E GTPase family. ZNG1 subfamily.</text>
</comment>
<dbReference type="GO" id="GO:0000166">
    <property type="term" value="F:nucleotide binding"/>
    <property type="evidence" value="ECO:0007669"/>
    <property type="project" value="UniProtKB-KW"/>
</dbReference>
<keyword evidence="9" id="KW-1185">Reference proteome</keyword>
<comment type="function">
    <text evidence="5">Zinc chaperone that directly transfers zinc cofactor to target proteins, thereby activating them. Zinc is transferred from the CXCC motif in the GTPase domain to the zinc binding site in target proteins in a process requiring GTP hydrolysis.</text>
</comment>
<evidence type="ECO:0000259" key="7">
    <source>
        <dbReference type="SMART" id="SM00833"/>
    </source>
</evidence>